<keyword evidence="5" id="KW-1185">Reference proteome</keyword>
<dbReference type="SUPFAM" id="SSF49764">
    <property type="entry name" value="HSP20-like chaperones"/>
    <property type="match status" value="1"/>
</dbReference>
<organism evidence="4 5">
    <name type="scientific">Acetobacter tropicalis</name>
    <dbReference type="NCBI Taxonomy" id="104102"/>
    <lineage>
        <taxon>Bacteria</taxon>
        <taxon>Pseudomonadati</taxon>
        <taxon>Pseudomonadota</taxon>
        <taxon>Alphaproteobacteria</taxon>
        <taxon>Acetobacterales</taxon>
        <taxon>Acetobacteraceae</taxon>
        <taxon>Acetobacter</taxon>
    </lineage>
</organism>
<dbReference type="AlphaFoldDB" id="A0A094ZTI1"/>
<evidence type="ECO:0000313" key="4">
    <source>
        <dbReference type="EMBL" id="KGB25426.1"/>
    </source>
</evidence>
<dbReference type="InterPro" id="IPR008978">
    <property type="entry name" value="HSP20-like_chaperone"/>
</dbReference>
<dbReference type="STRING" id="104102.AtDm6_0621"/>
<dbReference type="PATRIC" id="fig|104102.7.peg.618"/>
<gene>
    <name evidence="4" type="ORF">AtDm6_0621</name>
</gene>
<dbReference type="SMR" id="A0A094ZTI1"/>
<dbReference type="Proteomes" id="UP000029448">
    <property type="component" value="Unassembled WGS sequence"/>
</dbReference>
<proteinExistence type="inferred from homology"/>
<comment type="caution">
    <text evidence="4">The sequence shown here is derived from an EMBL/GenBank/DDBJ whole genome shotgun (WGS) entry which is preliminary data.</text>
</comment>
<name>A0A094ZTI1_9PROT</name>
<dbReference type="PROSITE" id="PS01031">
    <property type="entry name" value="SHSP"/>
    <property type="match status" value="1"/>
</dbReference>
<dbReference type="PANTHER" id="PTHR11527">
    <property type="entry name" value="HEAT-SHOCK PROTEIN 20 FAMILY MEMBER"/>
    <property type="match status" value="1"/>
</dbReference>
<evidence type="ECO:0000256" key="2">
    <source>
        <dbReference type="RuleBase" id="RU003616"/>
    </source>
</evidence>
<evidence type="ECO:0000256" key="1">
    <source>
        <dbReference type="PROSITE-ProRule" id="PRU00285"/>
    </source>
</evidence>
<keyword evidence="4" id="KW-0346">Stress response</keyword>
<reference evidence="4 5" key="1">
    <citation type="submission" date="2014-06" db="EMBL/GenBank/DDBJ databases">
        <title>Functional and comparative genomic analyses of the Drosophila gut microbiota identify candidate symbiosis factors.</title>
        <authorList>
            <person name="Newell P.D."/>
            <person name="Chaston J.M."/>
            <person name="Douglas A.E."/>
        </authorList>
    </citation>
    <scope>NUCLEOTIDE SEQUENCE [LARGE SCALE GENOMIC DNA]</scope>
    <source>
        <strain evidence="4 5">DmCS_006</strain>
    </source>
</reference>
<dbReference type="RefSeq" id="WP_035377984.1">
    <property type="nucleotide sequence ID" value="NZ_JACAOJ010000008.1"/>
</dbReference>
<dbReference type="InterPro" id="IPR002068">
    <property type="entry name" value="A-crystallin/Hsp20_dom"/>
</dbReference>
<accession>A0A094ZTI1</accession>
<evidence type="ECO:0000313" key="5">
    <source>
        <dbReference type="Proteomes" id="UP000029448"/>
    </source>
</evidence>
<comment type="similarity">
    <text evidence="1 2">Belongs to the small heat shock protein (HSP20) family.</text>
</comment>
<feature type="domain" description="SHSP" evidence="3">
    <location>
        <begin position="44"/>
        <end position="158"/>
    </location>
</feature>
<sequence length="158" mass="17078">MTYSANGRSPVVRVPVGSVRVADPFIALQRQMSRLFEDYKAPDASGAHRFGATDITETAKAYQIVAEVPGCSEEDIKLGTANGVLTISGEKKKPVTEETAKHHVSGRQFAAFEETFTLPDDVDVEKISAGLKLGVLTITLPKKVESKPAERHIAIKAE</sequence>
<dbReference type="CDD" id="cd06464">
    <property type="entry name" value="ACD_sHsps-like"/>
    <property type="match status" value="1"/>
</dbReference>
<dbReference type="Pfam" id="PF00011">
    <property type="entry name" value="HSP20"/>
    <property type="match status" value="1"/>
</dbReference>
<dbReference type="EMBL" id="JOKM01000018">
    <property type="protein sequence ID" value="KGB25426.1"/>
    <property type="molecule type" value="Genomic_DNA"/>
</dbReference>
<protein>
    <submittedName>
        <fullName evidence="4">Putative HspC2 heat shock protein</fullName>
    </submittedName>
</protein>
<dbReference type="GeneID" id="89479309"/>
<evidence type="ECO:0000259" key="3">
    <source>
        <dbReference type="PROSITE" id="PS01031"/>
    </source>
</evidence>
<dbReference type="InterPro" id="IPR031107">
    <property type="entry name" value="Small_HSP"/>
</dbReference>
<dbReference type="Gene3D" id="2.60.40.790">
    <property type="match status" value="1"/>
</dbReference>